<dbReference type="InterPro" id="IPR009061">
    <property type="entry name" value="DNA-bd_dom_put_sf"/>
</dbReference>
<protein>
    <submittedName>
        <fullName evidence="3">MerR family transcriptional regulator</fullName>
    </submittedName>
</protein>
<organism evidence="3 4">
    <name type="scientific">Actinacidiphila polyblastidii</name>
    <dbReference type="NCBI Taxonomy" id="3110430"/>
    <lineage>
        <taxon>Bacteria</taxon>
        <taxon>Bacillati</taxon>
        <taxon>Actinomycetota</taxon>
        <taxon>Actinomycetes</taxon>
        <taxon>Kitasatosporales</taxon>
        <taxon>Streptomycetaceae</taxon>
        <taxon>Actinacidiphila</taxon>
    </lineage>
</organism>
<dbReference type="PANTHER" id="PTHR30204">
    <property type="entry name" value="REDOX-CYCLING DRUG-SENSING TRANSCRIPTIONAL ACTIVATOR SOXR"/>
    <property type="match status" value="1"/>
</dbReference>
<dbReference type="Gene3D" id="1.10.1660.10">
    <property type="match status" value="1"/>
</dbReference>
<dbReference type="EMBL" id="JAZEWV010000001">
    <property type="protein sequence ID" value="MEE4540350.1"/>
    <property type="molecule type" value="Genomic_DNA"/>
</dbReference>
<reference evidence="3 4" key="1">
    <citation type="submission" date="2023-12" db="EMBL/GenBank/DDBJ databases">
        <title>Streptomyces sp. V4-01.</title>
        <authorList>
            <person name="Somphong A."/>
            <person name="Phongsopitanun W."/>
        </authorList>
    </citation>
    <scope>NUCLEOTIDE SEQUENCE [LARGE SCALE GENOMIC DNA]</scope>
    <source>
        <strain evidence="3 4">V4-01</strain>
    </source>
</reference>
<evidence type="ECO:0000313" key="4">
    <source>
        <dbReference type="Proteomes" id="UP001344658"/>
    </source>
</evidence>
<dbReference type="SUPFAM" id="SSF55136">
    <property type="entry name" value="Probable bacterial effector-binding domain"/>
    <property type="match status" value="1"/>
</dbReference>
<evidence type="ECO:0000256" key="1">
    <source>
        <dbReference type="ARBA" id="ARBA00023125"/>
    </source>
</evidence>
<dbReference type="PROSITE" id="PS00552">
    <property type="entry name" value="HTH_MERR_1"/>
    <property type="match status" value="1"/>
</dbReference>
<dbReference type="Pfam" id="PF13411">
    <property type="entry name" value="MerR_1"/>
    <property type="match status" value="1"/>
</dbReference>
<keyword evidence="1" id="KW-0238">DNA-binding</keyword>
<dbReference type="InterPro" id="IPR011256">
    <property type="entry name" value="Reg_factor_effector_dom_sf"/>
</dbReference>
<keyword evidence="4" id="KW-1185">Reference proteome</keyword>
<dbReference type="Proteomes" id="UP001344658">
    <property type="component" value="Unassembled WGS sequence"/>
</dbReference>
<proteinExistence type="predicted"/>
<name>A0ABU7P3G7_9ACTN</name>
<dbReference type="PANTHER" id="PTHR30204:SF97">
    <property type="entry name" value="MERR FAMILY REGULATORY PROTEIN"/>
    <property type="match status" value="1"/>
</dbReference>
<feature type="domain" description="HTH merR-type" evidence="2">
    <location>
        <begin position="6"/>
        <end position="76"/>
    </location>
</feature>
<sequence>MDRTNLLPIGQFAQASGLAVSALRHYDTSGLLAPALTDPVSGYRYYHRDQVRTAQVVRGLRQLDVPLDRVRHLLERRAAGEDISAALRDHMARAEDRLGDQRTVLRNLLAHLSGGVEMNHHVTLRDNAPIRALACRADVDAAGLDAFMRTAFQTLYSAAGMGPLTLPAPAFARYHGPVTQESTSEVEACLPFAADAAQPGDLPDGVYVLDIAATTVAATAVDGPDAAFPQILSAYDALAAWITEHGFGFAGPVQETYHRWHGAPGHPGNSLELVWPVDDAE</sequence>
<dbReference type="SUPFAM" id="SSF46955">
    <property type="entry name" value="Putative DNA-binding domain"/>
    <property type="match status" value="1"/>
</dbReference>
<dbReference type="InterPro" id="IPR047057">
    <property type="entry name" value="MerR_fam"/>
</dbReference>
<comment type="caution">
    <text evidence="3">The sequence shown here is derived from an EMBL/GenBank/DDBJ whole genome shotgun (WGS) entry which is preliminary data.</text>
</comment>
<dbReference type="Gene3D" id="3.20.80.10">
    <property type="entry name" value="Regulatory factor, effector binding domain"/>
    <property type="match status" value="1"/>
</dbReference>
<accession>A0ABU7P3G7</accession>
<evidence type="ECO:0000259" key="2">
    <source>
        <dbReference type="PROSITE" id="PS50937"/>
    </source>
</evidence>
<dbReference type="PROSITE" id="PS50937">
    <property type="entry name" value="HTH_MERR_2"/>
    <property type="match status" value="1"/>
</dbReference>
<dbReference type="RefSeq" id="WP_330791991.1">
    <property type="nucleotide sequence ID" value="NZ_JAZEWV010000001.1"/>
</dbReference>
<dbReference type="SMART" id="SM00422">
    <property type="entry name" value="HTH_MERR"/>
    <property type="match status" value="1"/>
</dbReference>
<evidence type="ECO:0000313" key="3">
    <source>
        <dbReference type="EMBL" id="MEE4540350.1"/>
    </source>
</evidence>
<dbReference type="InterPro" id="IPR000551">
    <property type="entry name" value="MerR-type_HTH_dom"/>
</dbReference>
<gene>
    <name evidence="3" type="ORF">V2S66_00015</name>
</gene>